<dbReference type="GO" id="GO:0016757">
    <property type="term" value="F:glycosyltransferase activity"/>
    <property type="evidence" value="ECO:0007669"/>
    <property type="project" value="UniProtKB-KW"/>
</dbReference>
<dbReference type="EMBL" id="JX501334">
    <property type="protein sequence ID" value="AGN91807.1"/>
    <property type="molecule type" value="Genomic_DNA"/>
</dbReference>
<evidence type="ECO:0000256" key="1">
    <source>
        <dbReference type="ARBA" id="ARBA00006739"/>
    </source>
</evidence>
<evidence type="ECO:0000256" key="2">
    <source>
        <dbReference type="ARBA" id="ARBA00022676"/>
    </source>
</evidence>
<keyword evidence="2" id="KW-0328">Glycosyltransferase</keyword>
<evidence type="ECO:0000313" key="7">
    <source>
        <dbReference type="EMBL" id="BAQ01077.1"/>
    </source>
</evidence>
<evidence type="ECO:0000256" key="3">
    <source>
        <dbReference type="ARBA" id="ARBA00022679"/>
    </source>
</evidence>
<dbReference type="RefSeq" id="WP_001607665.1">
    <property type="nucleotide sequence ID" value="NZ_CAJSHU010000001.1"/>
</dbReference>
<organism evidence="8">
    <name type="scientific">Escherichia coli</name>
    <dbReference type="NCBI Taxonomy" id="562"/>
    <lineage>
        <taxon>Bacteria</taxon>
        <taxon>Pseudomonadati</taxon>
        <taxon>Pseudomonadota</taxon>
        <taxon>Gammaproteobacteria</taxon>
        <taxon>Enterobacterales</taxon>
        <taxon>Enterobacteriaceae</taxon>
        <taxon>Escherichia</taxon>
    </lineage>
</organism>
<gene>
    <name evidence="5" type="primary">wekA</name>
</gene>
<sequence>MVYIIVLNWNNSEDTISCISTLLKQNYIYFRIVLVDNDSTDDSLIKILAFLKKSCQNYLHLSESESYLDEEIHTNKITVISATSNKGYAGGNNIGIKYALQSNDCKYIWVLNNDTEVESNSLSLLVSEMERDKEIGILGSKLVYYHNKNVIQGLGGKYLPWRFLTQHIASNHLITSKYDNDTISKQIDYIIGAALFVKAEVFKTVGLLDEQYFLYFEELDICLRARKHNYKLKTITDSIVYHKEGATISKEKNAFSEYHYLRSNKLFIRKFYPQTLFLYNMMLIAKIANRVRRGQFDLAKANLKVLLGIKYVNSKT</sequence>
<keyword evidence="3 8" id="KW-0808">Transferase</keyword>
<dbReference type="PANTHER" id="PTHR43179">
    <property type="entry name" value="RHAMNOSYLTRANSFERASE WBBL"/>
    <property type="match status" value="1"/>
</dbReference>
<comment type="similarity">
    <text evidence="1">Belongs to the glycosyltransferase 2 family.</text>
</comment>
<dbReference type="SUPFAM" id="SSF53448">
    <property type="entry name" value="Nucleotide-diphospho-sugar transferases"/>
    <property type="match status" value="1"/>
</dbReference>
<dbReference type="EMBL" id="AB812023">
    <property type="protein sequence ID" value="BAQ01077.1"/>
    <property type="molecule type" value="Genomic_DNA"/>
</dbReference>
<reference evidence="8" key="1">
    <citation type="journal article" date="2014" name="DNA Res.">
        <title>A complete view of the genetic diversity of the Escherichia coli O-antigen biosynthesis gene cluster.</title>
        <authorList>
            <person name="Iguchi A."/>
            <person name="Iyoda S."/>
            <person name="Kikuchi T."/>
            <person name="Ogura Y."/>
            <person name="Katsura K."/>
            <person name="Ohnishi M."/>
            <person name="Hayashi T."/>
            <person name="Thomson N.R."/>
        </authorList>
    </citation>
    <scope>NUCLEOTIDE SEQUENCE</scope>
    <source>
        <strain evidence="7">F10524-41</strain>
        <strain evidence="8">P7d</strain>
    </source>
</reference>
<name>A0A0A8J580_ECOLX</name>
<dbReference type="AlphaFoldDB" id="A0A0A8J580"/>
<dbReference type="InterPro" id="IPR001173">
    <property type="entry name" value="Glyco_trans_2-like"/>
</dbReference>
<dbReference type="CDD" id="cd04186">
    <property type="entry name" value="GT_2_like_c"/>
    <property type="match status" value="1"/>
</dbReference>
<evidence type="ECO:0000313" key="6">
    <source>
        <dbReference type="EMBL" id="AIT92162.1"/>
    </source>
</evidence>
<dbReference type="PANTHER" id="PTHR43179:SF12">
    <property type="entry name" value="GALACTOFURANOSYLTRANSFERASE GLFT2"/>
    <property type="match status" value="1"/>
</dbReference>
<evidence type="ECO:0000313" key="8">
    <source>
        <dbReference type="EMBL" id="BAQ01153.1"/>
    </source>
</evidence>
<accession>A0A0A8J580</accession>
<dbReference type="EMBL" id="KJ534585">
    <property type="protein sequence ID" value="AIT92162.1"/>
    <property type="molecule type" value="Genomic_DNA"/>
</dbReference>
<protein>
    <submittedName>
        <fullName evidence="5">Glycosyl transferase</fullName>
    </submittedName>
    <submittedName>
        <fullName evidence="8">Putative glycosyltransferase</fullName>
    </submittedName>
</protein>
<evidence type="ECO:0000259" key="4">
    <source>
        <dbReference type="Pfam" id="PF00535"/>
    </source>
</evidence>
<proteinExistence type="inferred from homology"/>
<dbReference type="EMBL" id="AB812027">
    <property type="protein sequence ID" value="BAQ01153.1"/>
    <property type="molecule type" value="Genomic_DNA"/>
</dbReference>
<dbReference type="InterPro" id="IPR029044">
    <property type="entry name" value="Nucleotide-diphossugar_trans"/>
</dbReference>
<dbReference type="Gene3D" id="3.90.550.10">
    <property type="entry name" value="Spore Coat Polysaccharide Biosynthesis Protein SpsA, Chain A"/>
    <property type="match status" value="1"/>
</dbReference>
<dbReference type="Pfam" id="PF00535">
    <property type="entry name" value="Glycos_transf_2"/>
    <property type="match status" value="1"/>
</dbReference>
<evidence type="ECO:0000313" key="5">
    <source>
        <dbReference type="EMBL" id="AGN91807.1"/>
    </source>
</evidence>
<feature type="domain" description="Glycosyltransferase 2-like" evidence="4">
    <location>
        <begin position="4"/>
        <end position="170"/>
    </location>
</feature>
<reference evidence="5" key="2">
    <citation type="submission" date="2015-12" db="EMBL/GenBank/DDBJ databases">
        <title>E. coli O antigen sequences.</title>
        <authorList>
            <person name="Liu Y."/>
            <person name="Fratamico P."/>
            <person name="Yan X."/>
            <person name="Ream A."/>
            <person name="DebRoy C."/>
            <person name="Wang W."/>
            <person name="Losada L."/>
            <person name="Brinkac L."/>
            <person name="Radune D."/>
            <person name="Meng J."/>
            <person name="Li R."/>
        </authorList>
    </citation>
    <scope>NUCLEOTIDE SEQUENCE</scope>
    <source>
        <strain evidence="5">O62</strain>
    </source>
</reference>
<reference evidence="6" key="3">
    <citation type="journal article" date="2016" name="PLoS ONE">
        <title>Comparison of O-Antigen Gene Clusters of All O-Serogroups of Escherichia coli and Proposal for Adopting a New Nomenclature for O-Typing.</title>
        <authorList>
            <person name="DebRoy C."/>
            <person name="Fratamico P.M."/>
            <person name="Yan X."/>
            <person name="Baranzoni G."/>
            <person name="Liu Y."/>
            <person name="Needleman D.S."/>
            <person name="Tebbs R."/>
            <person name="O'Connell C.D."/>
            <person name="Allred A."/>
            <person name="Swimley M."/>
            <person name="Mwangi M."/>
            <person name="Kapur V."/>
            <person name="Raygoza Garay J.A."/>
            <person name="Roberts E.L."/>
            <person name="Katani R."/>
        </authorList>
    </citation>
    <scope>NUCLEOTIDE SEQUENCE</scope>
    <source>
        <strain evidence="6">O68:K-:H4</strain>
    </source>
</reference>